<dbReference type="EMBL" id="JH159158">
    <property type="protein sequence ID" value="EGZ10800.1"/>
    <property type="molecule type" value="Genomic_DNA"/>
</dbReference>
<dbReference type="KEGG" id="psoj:PHYSODRAFT_304550"/>
<sequence>MGVFISFGRLKQVSCMIPSPPVDSSQLPGSQPPVMTKEEIANDADLARVVFKDIQDDGGATLTRFLATNIASALLKGGSLGESVEVLELAWDRGVQVHPNVYGSVFGICAREREYDCVLRAWDAKAASDYERMPWEYTSALLAAVHLKKNERVFGMLDEVKANQVTDDKMYELVLGAACQTKQHELVCGILDCMHANGVDSTIGYRNTIRLAFKLGEYDFILELLRLMKEHDIDPTGAYKHQIMSLDNAGLHRQVLDAFEALRKEGCICDENTYGAVVTSAVQGKDRELALSILDDMEENTNLSMAITEVFPRAVRAAICTNQHRLVSDIFDFMGEAGVNVPEGVYVSAIRTAFKSKQYDFVMDILRKMNGSGVSTVDVNEAYTHVVMSFSKAECYDHVLRAFKAMRELGYEQDDVHCTTALRAAIKLNRDDDVVAICNGLGGTAFRRLYSIALKLARAANKQALVNSILDHIKQSSTGVRKSIPEDLTTSAKKPAIATKKPVVAAKKRSTAAKKPTTAESSSDDTGAVPALLAECLEKISNTVDAHSMALQGADASEDTQATVPEIMNHLLKVAEDPSAVYWIILRNATSAKRHGLVMAITDHATKNGVKLRRNTREIILESYVRLNDLGIALDASRMLIRAGIATAEDTVFPLIKCAAKRDEWDIVIDIMTNLQSEGMKPSLAIYTMALGECLKRGHLDRAVDIYNAMTESLRAQLSDTSLLVVIRSHARSESKELQLRAMDIVDDFRHTLSPQQYKAMQEKVRTIQEEVAGKASVTLEATVKPADESTAEGTSSKGIMGYFLSLFKC</sequence>
<dbReference type="InParanoid" id="G5A1K2"/>
<reference evidence="3 4" key="1">
    <citation type="journal article" date="2006" name="Science">
        <title>Phytophthora genome sequences uncover evolutionary origins and mechanisms of pathogenesis.</title>
        <authorList>
            <person name="Tyler B.M."/>
            <person name="Tripathy S."/>
            <person name="Zhang X."/>
            <person name="Dehal P."/>
            <person name="Jiang R.H."/>
            <person name="Aerts A."/>
            <person name="Arredondo F.D."/>
            <person name="Baxter L."/>
            <person name="Bensasson D."/>
            <person name="Beynon J.L."/>
            <person name="Chapman J."/>
            <person name="Damasceno C.M."/>
            <person name="Dorrance A.E."/>
            <person name="Dou D."/>
            <person name="Dickerman A.W."/>
            <person name="Dubchak I.L."/>
            <person name="Garbelotto M."/>
            <person name="Gijzen M."/>
            <person name="Gordon S.G."/>
            <person name="Govers F."/>
            <person name="Grunwald N.J."/>
            <person name="Huang W."/>
            <person name="Ivors K.L."/>
            <person name="Jones R.W."/>
            <person name="Kamoun S."/>
            <person name="Krampis K."/>
            <person name="Lamour K.H."/>
            <person name="Lee M.K."/>
            <person name="McDonald W.H."/>
            <person name="Medina M."/>
            <person name="Meijer H.J."/>
            <person name="Nordberg E.K."/>
            <person name="Maclean D.J."/>
            <person name="Ospina-Giraldo M.D."/>
            <person name="Morris P.F."/>
            <person name="Phuntumart V."/>
            <person name="Putnam N.H."/>
            <person name="Rash S."/>
            <person name="Rose J.K."/>
            <person name="Sakihama Y."/>
            <person name="Salamov A.A."/>
            <person name="Savidor A."/>
            <person name="Scheuring C.F."/>
            <person name="Smith B.M."/>
            <person name="Sobral B.W."/>
            <person name="Terry A."/>
            <person name="Torto-Alalibo T.A."/>
            <person name="Win J."/>
            <person name="Xu Z."/>
            <person name="Zhang H."/>
            <person name="Grigoriev I.V."/>
            <person name="Rokhsar D.S."/>
            <person name="Boore J.L."/>
        </authorList>
    </citation>
    <scope>NUCLEOTIDE SEQUENCE [LARGE SCALE GENOMIC DNA]</scope>
    <source>
        <strain evidence="3 4">P6497</strain>
    </source>
</reference>
<gene>
    <name evidence="3" type="ORF">PHYSODRAFT_304550</name>
</gene>
<keyword evidence="4" id="KW-1185">Reference proteome</keyword>
<organism evidence="3 4">
    <name type="scientific">Phytophthora sojae (strain P6497)</name>
    <name type="common">Soybean stem and root rot agent</name>
    <name type="synonym">Phytophthora megasperma f. sp. glycines</name>
    <dbReference type="NCBI Taxonomy" id="1094619"/>
    <lineage>
        <taxon>Eukaryota</taxon>
        <taxon>Sar</taxon>
        <taxon>Stramenopiles</taxon>
        <taxon>Oomycota</taxon>
        <taxon>Peronosporomycetes</taxon>
        <taxon>Peronosporales</taxon>
        <taxon>Peronosporaceae</taxon>
        <taxon>Phytophthora</taxon>
    </lineage>
</organism>
<dbReference type="SMR" id="G5A1K2"/>
<dbReference type="AlphaFoldDB" id="G5A1K2"/>
<dbReference type="InterPro" id="IPR002885">
    <property type="entry name" value="PPR_rpt"/>
</dbReference>
<dbReference type="InterPro" id="IPR057027">
    <property type="entry name" value="TPR_mt"/>
</dbReference>
<dbReference type="InterPro" id="IPR011990">
    <property type="entry name" value="TPR-like_helical_dom_sf"/>
</dbReference>
<dbReference type="Pfam" id="PF23276">
    <property type="entry name" value="TPR_24"/>
    <property type="match status" value="1"/>
</dbReference>
<evidence type="ECO:0000313" key="3">
    <source>
        <dbReference type="EMBL" id="EGZ10800.1"/>
    </source>
</evidence>
<name>G5A1K2_PHYSP</name>
<dbReference type="STRING" id="1094619.G5A1K2"/>
<dbReference type="Proteomes" id="UP000002640">
    <property type="component" value="Unassembled WGS sequence"/>
</dbReference>
<dbReference type="OMA" id="AMCGNRG"/>
<evidence type="ECO:0000256" key="1">
    <source>
        <dbReference type="ARBA" id="ARBA00022737"/>
    </source>
</evidence>
<dbReference type="RefSeq" id="XP_009533545.1">
    <property type="nucleotide sequence ID" value="XM_009535250.1"/>
</dbReference>
<dbReference type="Pfam" id="PF01535">
    <property type="entry name" value="PPR"/>
    <property type="match status" value="1"/>
</dbReference>
<protein>
    <recommendedName>
        <fullName evidence="2">Pentatricopeptide repeat-containing protein-mitochondrial domain-containing protein</fullName>
    </recommendedName>
</protein>
<keyword evidence="1" id="KW-0677">Repeat</keyword>
<evidence type="ECO:0000313" key="4">
    <source>
        <dbReference type="Proteomes" id="UP000002640"/>
    </source>
</evidence>
<accession>G5A1K2</accession>
<dbReference type="PANTHER" id="PTHR47936:SF1">
    <property type="entry name" value="PENTATRICOPEPTIDE REPEAT-CONTAINING PROTEIN GUN1, CHLOROPLASTIC"/>
    <property type="match status" value="1"/>
</dbReference>
<feature type="domain" description="Pentatricopeptide repeat-containing protein-mitochondrial" evidence="2">
    <location>
        <begin position="585"/>
        <end position="709"/>
    </location>
</feature>
<proteinExistence type="predicted"/>
<evidence type="ECO:0000259" key="2">
    <source>
        <dbReference type="Pfam" id="PF23276"/>
    </source>
</evidence>
<dbReference type="PANTHER" id="PTHR47936">
    <property type="entry name" value="PPR_LONG DOMAIN-CONTAINING PROTEIN"/>
    <property type="match status" value="1"/>
</dbReference>
<dbReference type="Gene3D" id="1.25.40.10">
    <property type="entry name" value="Tetratricopeptide repeat domain"/>
    <property type="match status" value="3"/>
</dbReference>
<dbReference type="GeneID" id="20642434"/>